<keyword evidence="3 6" id="KW-0812">Transmembrane</keyword>
<accession>A0A558AV02</accession>
<reference evidence="8 9" key="1">
    <citation type="submission" date="2019-07" db="EMBL/GenBank/DDBJ databases">
        <title>Salinicoccus cyprini sp. nov., isolated from gastro-intestinal tract of mirror carp, Cyprinus carpio var. specularis, collected from Gobind Sagar Reservoir, Himachal Pradesh, India.</title>
        <authorList>
            <person name="Talwar C."/>
            <person name="Singh A.K."/>
            <person name="Lal R."/>
            <person name="Negi R.K."/>
        </authorList>
    </citation>
    <scope>NUCLEOTIDE SEQUENCE [LARGE SCALE GENOMIC DNA]</scope>
    <source>
        <strain evidence="8 9">CT19</strain>
    </source>
</reference>
<evidence type="ECO:0000313" key="9">
    <source>
        <dbReference type="Proteomes" id="UP000315103"/>
    </source>
</evidence>
<dbReference type="AlphaFoldDB" id="A0A558AV02"/>
<feature type="transmembrane region" description="Helical" evidence="6">
    <location>
        <begin position="53"/>
        <end position="73"/>
    </location>
</feature>
<dbReference type="SUPFAM" id="SSF103473">
    <property type="entry name" value="MFS general substrate transporter"/>
    <property type="match status" value="1"/>
</dbReference>
<evidence type="ECO:0000259" key="7">
    <source>
        <dbReference type="PROSITE" id="PS50850"/>
    </source>
</evidence>
<feature type="transmembrane region" description="Helical" evidence="6">
    <location>
        <begin position="80"/>
        <end position="98"/>
    </location>
</feature>
<feature type="domain" description="Major facilitator superfamily (MFS) profile" evidence="7">
    <location>
        <begin position="13"/>
        <end position="414"/>
    </location>
</feature>
<dbReference type="CDD" id="cd17355">
    <property type="entry name" value="MFS_YcxA_like"/>
    <property type="match status" value="1"/>
</dbReference>
<feature type="transmembrane region" description="Helical" evidence="6">
    <location>
        <begin position="322"/>
        <end position="343"/>
    </location>
</feature>
<keyword evidence="9" id="KW-1185">Reference proteome</keyword>
<dbReference type="GO" id="GO:0022857">
    <property type="term" value="F:transmembrane transporter activity"/>
    <property type="evidence" value="ECO:0007669"/>
    <property type="project" value="InterPro"/>
</dbReference>
<keyword evidence="5 6" id="KW-0472">Membrane</keyword>
<organism evidence="8 9">
    <name type="scientific">Salinicoccus cyprini</name>
    <dbReference type="NCBI Taxonomy" id="2493691"/>
    <lineage>
        <taxon>Bacteria</taxon>
        <taxon>Bacillati</taxon>
        <taxon>Bacillota</taxon>
        <taxon>Bacilli</taxon>
        <taxon>Bacillales</taxon>
        <taxon>Staphylococcaceae</taxon>
        <taxon>Salinicoccus</taxon>
    </lineage>
</organism>
<evidence type="ECO:0000313" key="8">
    <source>
        <dbReference type="EMBL" id="TVT28097.1"/>
    </source>
</evidence>
<feature type="transmembrane region" description="Helical" evidence="6">
    <location>
        <begin position="168"/>
        <end position="188"/>
    </location>
</feature>
<dbReference type="GO" id="GO:0005886">
    <property type="term" value="C:plasma membrane"/>
    <property type="evidence" value="ECO:0007669"/>
    <property type="project" value="UniProtKB-SubCell"/>
</dbReference>
<name>A0A558AV02_9STAP</name>
<dbReference type="InterPro" id="IPR020846">
    <property type="entry name" value="MFS_dom"/>
</dbReference>
<feature type="transmembrane region" description="Helical" evidence="6">
    <location>
        <begin position="234"/>
        <end position="258"/>
    </location>
</feature>
<dbReference type="InterPro" id="IPR036259">
    <property type="entry name" value="MFS_trans_sf"/>
</dbReference>
<gene>
    <name evidence="8" type="ORF">FO441_06700</name>
</gene>
<evidence type="ECO:0000256" key="5">
    <source>
        <dbReference type="ARBA" id="ARBA00023136"/>
    </source>
</evidence>
<feature type="transmembrane region" description="Helical" evidence="6">
    <location>
        <begin position="355"/>
        <end position="373"/>
    </location>
</feature>
<evidence type="ECO:0000256" key="6">
    <source>
        <dbReference type="SAM" id="Phobius"/>
    </source>
</evidence>
<dbReference type="InterPro" id="IPR011701">
    <property type="entry name" value="MFS"/>
</dbReference>
<dbReference type="PROSITE" id="PS50850">
    <property type="entry name" value="MFS"/>
    <property type="match status" value="1"/>
</dbReference>
<dbReference type="InterPro" id="IPR050327">
    <property type="entry name" value="Proton-linked_MCT"/>
</dbReference>
<feature type="transmembrane region" description="Helical" evidence="6">
    <location>
        <begin position="139"/>
        <end position="162"/>
    </location>
</feature>
<evidence type="ECO:0000256" key="4">
    <source>
        <dbReference type="ARBA" id="ARBA00022989"/>
    </source>
</evidence>
<feature type="transmembrane region" description="Helical" evidence="6">
    <location>
        <begin position="270"/>
        <end position="292"/>
    </location>
</feature>
<dbReference type="EMBL" id="VMSJ01000002">
    <property type="protein sequence ID" value="TVT28097.1"/>
    <property type="molecule type" value="Genomic_DNA"/>
</dbReference>
<comment type="caution">
    <text evidence="8">The sequence shown here is derived from an EMBL/GenBank/DDBJ whole genome shotgun (WGS) entry which is preliminary data.</text>
</comment>
<evidence type="ECO:0000256" key="2">
    <source>
        <dbReference type="ARBA" id="ARBA00022448"/>
    </source>
</evidence>
<keyword evidence="2" id="KW-0813">Transport</keyword>
<evidence type="ECO:0000256" key="1">
    <source>
        <dbReference type="ARBA" id="ARBA00004651"/>
    </source>
</evidence>
<dbReference type="PANTHER" id="PTHR11360">
    <property type="entry name" value="MONOCARBOXYLATE TRANSPORTER"/>
    <property type="match status" value="1"/>
</dbReference>
<feature type="transmembrane region" description="Helical" evidence="6">
    <location>
        <begin position="104"/>
        <end position="127"/>
    </location>
</feature>
<keyword evidence="4 6" id="KW-1133">Transmembrane helix</keyword>
<dbReference type="RefSeq" id="WP_145287638.1">
    <property type="nucleotide sequence ID" value="NZ_VMSJ01000002.1"/>
</dbReference>
<dbReference type="OrthoDB" id="182417at2"/>
<dbReference type="Proteomes" id="UP000315103">
    <property type="component" value="Unassembled WGS sequence"/>
</dbReference>
<dbReference type="Gene3D" id="1.20.1250.20">
    <property type="entry name" value="MFS general substrate transporter like domains"/>
    <property type="match status" value="1"/>
</dbReference>
<protein>
    <submittedName>
        <fullName evidence="8">MFS transporter</fullName>
    </submittedName>
</protein>
<feature type="transmembrane region" description="Helical" evidence="6">
    <location>
        <begin position="385"/>
        <end position="408"/>
    </location>
</feature>
<sequence>MKNNTNFYYGWVIVFVCGLAVFFSGPGQTYSNAVFIDQYINTFGWSRTEVSSIYSFATLVAGFVMIAVGNFIDRFGQKKMMIIAAFFLALACFLNSAVTSTFMLAIGFFLIRLFGQGSMTLIPNTLLPQWFIRKRGLSFSLMTLGSFLSAMLFPIINVWLISEWGWRFAWQFWGVSLIVIFIPIAWFFTYNTPEQIGLSPDGPRKKKAGDDETENVDIFDFEDSWTLKEASRTLSFWTLLICVGIPSMINTGITFHIVSIFSENGLEVSASAMVLSLMAIVGIPMSFISGVITDRIRTNYILLMIFIIEIIILLLLNNVTTYYLAILFGVIWGISNGLERIGTNVVWSNYFGRRYVGSINGVGSTMIVIGSSLGPLPFGLGYDTFGSYTAVISIMFIFPVIGIICALLSKKPQKFLH</sequence>
<evidence type="ECO:0000256" key="3">
    <source>
        <dbReference type="ARBA" id="ARBA00022692"/>
    </source>
</evidence>
<comment type="subcellular location">
    <subcellularLocation>
        <location evidence="1">Cell membrane</location>
        <topology evidence="1">Multi-pass membrane protein</topology>
    </subcellularLocation>
</comment>
<feature type="transmembrane region" description="Helical" evidence="6">
    <location>
        <begin position="299"/>
        <end position="316"/>
    </location>
</feature>
<feature type="transmembrane region" description="Helical" evidence="6">
    <location>
        <begin position="7"/>
        <end position="25"/>
    </location>
</feature>
<dbReference type="PANTHER" id="PTHR11360:SF308">
    <property type="entry name" value="BLL3089 PROTEIN"/>
    <property type="match status" value="1"/>
</dbReference>
<proteinExistence type="predicted"/>
<dbReference type="Pfam" id="PF07690">
    <property type="entry name" value="MFS_1"/>
    <property type="match status" value="1"/>
</dbReference>